<gene>
    <name evidence="1" type="ORF">CRV07_13510</name>
</gene>
<keyword evidence="2" id="KW-1185">Reference proteome</keyword>
<proteinExistence type="predicted"/>
<protein>
    <submittedName>
        <fullName evidence="1">Uncharacterized protein</fullName>
    </submittedName>
</protein>
<reference evidence="1 2" key="1">
    <citation type="submission" date="2017-10" db="EMBL/GenBank/DDBJ databases">
        <title>Genomics of the genus Arcobacter.</title>
        <authorList>
            <person name="Perez-Cataluna A."/>
            <person name="Figueras M.J."/>
        </authorList>
    </citation>
    <scope>NUCLEOTIDE SEQUENCE [LARGE SCALE GENOMIC DNA]</scope>
    <source>
        <strain evidence="1 2">CECT 8441</strain>
    </source>
</reference>
<name>A0A4Q1APR1_9BACT</name>
<evidence type="ECO:0000313" key="1">
    <source>
        <dbReference type="EMBL" id="RXK02482.1"/>
    </source>
</evidence>
<dbReference type="AlphaFoldDB" id="A0A4Q1APR1"/>
<organism evidence="1 2">
    <name type="scientific">Halarcobacter ebronensis</name>
    <dbReference type="NCBI Taxonomy" id="1462615"/>
    <lineage>
        <taxon>Bacteria</taxon>
        <taxon>Pseudomonadati</taxon>
        <taxon>Campylobacterota</taxon>
        <taxon>Epsilonproteobacteria</taxon>
        <taxon>Campylobacterales</taxon>
        <taxon>Arcobacteraceae</taxon>
        <taxon>Halarcobacter</taxon>
    </lineage>
</organism>
<accession>A0A4Q1APR1</accession>
<dbReference type="PROSITE" id="PS51257">
    <property type="entry name" value="PROKAR_LIPOPROTEIN"/>
    <property type="match status" value="1"/>
</dbReference>
<sequence>MKNLLFILLSCFLLIGCSVKKEVSVSNKTYNKGQSNSFENARNINPFEKSEVQEESIISNLSSDTKRIAIIYPSTVVGRYAKSTMSTISAFLIFNNTKFELESFDTYNEKRENVITQVESLKDRGFDKVVALFTKDGFDILNTMGDIQGVKFYFPLINKNEVMTFNSNFIFGGISYEKQVALLQKLSSGKNSMFYVKSYLGDKLKKIYENSFANPGAIIEIERQNNKYKDIMEDERIAGSTVVLNTPIVKTSIILTQLTAYEVMPAKVLSTQLNYNPLLIKLTQAKDRENFYVVSSINKVDSFIEDYSNLLGANVAYEWVDYSTLIGVNYLINENESLVIKTKIIDNQADYEETLYKSTIYGFEKVLTN</sequence>
<dbReference type="RefSeq" id="WP_129088162.1">
    <property type="nucleotide sequence ID" value="NZ_CP053836.1"/>
</dbReference>
<dbReference type="Proteomes" id="UP000289758">
    <property type="component" value="Unassembled WGS sequence"/>
</dbReference>
<evidence type="ECO:0000313" key="2">
    <source>
        <dbReference type="Proteomes" id="UP000289758"/>
    </source>
</evidence>
<comment type="caution">
    <text evidence="1">The sequence shown here is derived from an EMBL/GenBank/DDBJ whole genome shotgun (WGS) entry which is preliminary data.</text>
</comment>
<dbReference type="EMBL" id="PDKK01000015">
    <property type="protein sequence ID" value="RXK02482.1"/>
    <property type="molecule type" value="Genomic_DNA"/>
</dbReference>
<dbReference type="OrthoDB" id="5337863at2"/>